<comment type="caution">
    <text evidence="1">The sequence shown here is derived from an EMBL/GenBank/DDBJ whole genome shotgun (WGS) entry which is preliminary data.</text>
</comment>
<protein>
    <submittedName>
        <fullName evidence="1">Uncharacterized protein</fullName>
    </submittedName>
</protein>
<dbReference type="EMBL" id="JACGWK010000004">
    <property type="protein sequence ID" value="KAL0359238.1"/>
    <property type="molecule type" value="Genomic_DNA"/>
</dbReference>
<sequence length="175" mass="19093">MHDCSLTRDVNGFNLCLLHLLLGHRDRQHPILHCRLYLIQLDILWQPEAAEELAAAPLHPVPFVVLLSCSLLLSPLICRILPSSTSTLTSSFFNPGTSTLNMGLRRLFPVDAGVGDGGGFSCGGGEIGDGGGEREALKGIPDIQRNWIEDVAPAVTKEAWNQRHCLLFSKNSELL</sequence>
<evidence type="ECO:0000313" key="1">
    <source>
        <dbReference type="EMBL" id="KAL0359238.1"/>
    </source>
</evidence>
<accession>A0AAW2PUY2</accession>
<proteinExistence type="predicted"/>
<reference evidence="1" key="1">
    <citation type="submission" date="2020-06" db="EMBL/GenBank/DDBJ databases">
        <authorList>
            <person name="Li T."/>
            <person name="Hu X."/>
            <person name="Zhang T."/>
            <person name="Song X."/>
            <person name="Zhang H."/>
            <person name="Dai N."/>
            <person name="Sheng W."/>
            <person name="Hou X."/>
            <person name="Wei L."/>
        </authorList>
    </citation>
    <scope>NUCLEOTIDE SEQUENCE</scope>
    <source>
        <strain evidence="1">G01</strain>
        <tissue evidence="1">Leaf</tissue>
    </source>
</reference>
<dbReference type="AlphaFoldDB" id="A0AAW2PUY2"/>
<name>A0AAW2PUY2_9LAMI</name>
<organism evidence="1">
    <name type="scientific">Sesamum angustifolium</name>
    <dbReference type="NCBI Taxonomy" id="2727405"/>
    <lineage>
        <taxon>Eukaryota</taxon>
        <taxon>Viridiplantae</taxon>
        <taxon>Streptophyta</taxon>
        <taxon>Embryophyta</taxon>
        <taxon>Tracheophyta</taxon>
        <taxon>Spermatophyta</taxon>
        <taxon>Magnoliopsida</taxon>
        <taxon>eudicotyledons</taxon>
        <taxon>Gunneridae</taxon>
        <taxon>Pentapetalae</taxon>
        <taxon>asterids</taxon>
        <taxon>lamiids</taxon>
        <taxon>Lamiales</taxon>
        <taxon>Pedaliaceae</taxon>
        <taxon>Sesamum</taxon>
    </lineage>
</organism>
<gene>
    <name evidence="1" type="ORF">Sangu_0773200</name>
</gene>
<reference evidence="1" key="2">
    <citation type="journal article" date="2024" name="Plant">
        <title>Genomic evolution and insights into agronomic trait innovations of Sesamum species.</title>
        <authorList>
            <person name="Miao H."/>
            <person name="Wang L."/>
            <person name="Qu L."/>
            <person name="Liu H."/>
            <person name="Sun Y."/>
            <person name="Le M."/>
            <person name="Wang Q."/>
            <person name="Wei S."/>
            <person name="Zheng Y."/>
            <person name="Lin W."/>
            <person name="Duan Y."/>
            <person name="Cao H."/>
            <person name="Xiong S."/>
            <person name="Wang X."/>
            <person name="Wei L."/>
            <person name="Li C."/>
            <person name="Ma Q."/>
            <person name="Ju M."/>
            <person name="Zhao R."/>
            <person name="Li G."/>
            <person name="Mu C."/>
            <person name="Tian Q."/>
            <person name="Mei H."/>
            <person name="Zhang T."/>
            <person name="Gao T."/>
            <person name="Zhang H."/>
        </authorList>
    </citation>
    <scope>NUCLEOTIDE SEQUENCE</scope>
    <source>
        <strain evidence="1">G01</strain>
    </source>
</reference>